<dbReference type="CDD" id="cd09274">
    <property type="entry name" value="RNase_HI_RT_Ty3"/>
    <property type="match status" value="1"/>
</dbReference>
<dbReference type="InterPro" id="IPR043128">
    <property type="entry name" value="Rev_trsase/Diguanyl_cyclase"/>
</dbReference>
<dbReference type="CDD" id="cd01647">
    <property type="entry name" value="RT_LTR"/>
    <property type="match status" value="1"/>
</dbReference>
<dbReference type="PANTHER" id="PTHR37984">
    <property type="entry name" value="PROTEIN CBG26694"/>
    <property type="match status" value="1"/>
</dbReference>
<dbReference type="InterPro" id="IPR001584">
    <property type="entry name" value="Integrase_cat-core"/>
</dbReference>
<feature type="compositionally biased region" description="Basic and acidic residues" evidence="3">
    <location>
        <begin position="726"/>
        <end position="745"/>
    </location>
</feature>
<dbReference type="InterPro" id="IPR050951">
    <property type="entry name" value="Retrovirus_Pol_polyprotein"/>
</dbReference>
<evidence type="ECO:0000313" key="7">
    <source>
        <dbReference type="Proteomes" id="UP001430953"/>
    </source>
</evidence>
<dbReference type="FunFam" id="3.30.420.10:FF:000032">
    <property type="entry name" value="Retrovirus-related Pol polyprotein from transposon 297-like Protein"/>
    <property type="match status" value="1"/>
</dbReference>
<feature type="domain" description="Reverse transcriptase" evidence="4">
    <location>
        <begin position="17"/>
        <end position="201"/>
    </location>
</feature>
<dbReference type="Pfam" id="PF17921">
    <property type="entry name" value="Integrase_H2C2"/>
    <property type="match status" value="1"/>
</dbReference>
<dbReference type="InterPro" id="IPR012337">
    <property type="entry name" value="RNaseH-like_sf"/>
</dbReference>
<comment type="caution">
    <text evidence="6">The sequence shown here is derived from an EMBL/GenBank/DDBJ whole genome shotgun (WGS) entry which is preliminary data.</text>
</comment>
<dbReference type="GO" id="GO:0042575">
    <property type="term" value="C:DNA polymerase complex"/>
    <property type="evidence" value="ECO:0007669"/>
    <property type="project" value="UniProtKB-ARBA"/>
</dbReference>
<dbReference type="PROSITE" id="PS50994">
    <property type="entry name" value="INTEGRASE"/>
    <property type="match status" value="1"/>
</dbReference>
<dbReference type="Gene3D" id="3.30.420.10">
    <property type="entry name" value="Ribonuclease H-like superfamily/Ribonuclease H"/>
    <property type="match status" value="1"/>
</dbReference>
<feature type="region of interest" description="Disordered" evidence="3">
    <location>
        <begin position="714"/>
        <end position="778"/>
    </location>
</feature>
<dbReference type="SUPFAM" id="SSF56672">
    <property type="entry name" value="DNA/RNA polymerases"/>
    <property type="match status" value="1"/>
</dbReference>
<accession>A0AAW2GNN6</accession>
<dbReference type="PANTHER" id="PTHR37984:SF5">
    <property type="entry name" value="PROTEIN NYNRIN-LIKE"/>
    <property type="match status" value="1"/>
</dbReference>
<keyword evidence="2" id="KW-0511">Multifunctional enzyme</keyword>
<gene>
    <name evidence="6" type="ORF">PUN28_003720</name>
</gene>
<evidence type="ECO:0000259" key="5">
    <source>
        <dbReference type="PROSITE" id="PS50994"/>
    </source>
</evidence>
<dbReference type="InterPro" id="IPR043502">
    <property type="entry name" value="DNA/RNA_pol_sf"/>
</dbReference>
<reference evidence="6 7" key="1">
    <citation type="submission" date="2023-03" db="EMBL/GenBank/DDBJ databases">
        <title>High recombination rates correlate with genetic variation in Cardiocondyla obscurior ants.</title>
        <authorList>
            <person name="Errbii M."/>
        </authorList>
    </citation>
    <scope>NUCLEOTIDE SEQUENCE [LARGE SCALE GENOMIC DNA]</scope>
    <source>
        <strain evidence="6">Alpha-2009</strain>
        <tissue evidence="6">Whole body</tissue>
    </source>
</reference>
<dbReference type="EMBL" id="JADYXP020000003">
    <property type="protein sequence ID" value="KAL0128565.1"/>
    <property type="molecule type" value="Genomic_DNA"/>
</dbReference>
<dbReference type="EC" id="2.7.7.49" evidence="1"/>
<dbReference type="InterPro" id="IPR041588">
    <property type="entry name" value="Integrase_H2C2"/>
</dbReference>
<name>A0AAW2GNN6_9HYME</name>
<dbReference type="SUPFAM" id="SSF53098">
    <property type="entry name" value="Ribonuclease H-like"/>
    <property type="match status" value="1"/>
</dbReference>
<dbReference type="FunFam" id="3.30.70.270:FF:000020">
    <property type="entry name" value="Transposon Tf2-6 polyprotein-like Protein"/>
    <property type="match status" value="1"/>
</dbReference>
<dbReference type="InterPro" id="IPR036397">
    <property type="entry name" value="RNaseH_sf"/>
</dbReference>
<sequence length="778" mass="89256">MASTADNSQVVVQASQRKNKSALLSNQFDNLFGNKVPKKADENGNLRVRIVVDFRKLNEITIGDSFPIPNITDILDQLGQAKYFSTLDLASRYHQIPMHEMARNKTAFSTTLGHYEFNRMPFGLKNAPATFQRLINAVLSGLQGIKCLVYLDDIIIYGPTLHEHNERLKKVFKRLREHNLKLQPGKCEFLRKEVLYLGHIIAEDGIRPDPSKISAVRNYPTPKKIKNIQSFIGLSGYYRKFIANFSKIAKPLTNLTRKGQEFKWEIEQQQAFKMLKEKLTTAPVLNYPDFAKKFLIITDASDQAIGAILSQGEIGEDRPISYASRILNKAEKNYTTTEKELLAIVWAVKHFRPYIYRTKFTIITDHKPLTWLFNEGKKNTNTDALSRHPPLEKTVSINTTVETRDYTTEEKEKILKEYHDSPLGGHQGVSRTINRLRLKHNWHGLTKDVEKYIKRCETCQKNKLSRQTKMPLTITDMPKRPLEKCALDIVGPLPVSNEGNKYILTFQDALTKFSKAIPITNQEALTVAKAFITKIEFEHGIPEKLLTDQGTNFTSEMFKQTCKLLKIEKIQTTAYHPETNGALERSHRTLAEYLRHYLNEEQTDLDEWLPYAMFTYNTTPHTATGFTPFELIYGHQTLLPTAVSVTPMQTYSYEDYVQELRERLRASNFLAREHAKEEKLKAKIYFDIRTNPKSFKVGDSVLLHDEAVRRGRSKKLDAQWVGPGKGDGESVKQREREQAKEESCHRANRKLIPGALDEETGRRISSMKEQSSKPKSGK</sequence>
<dbReference type="InterPro" id="IPR041577">
    <property type="entry name" value="RT_RNaseH_2"/>
</dbReference>
<dbReference type="GO" id="GO:0015074">
    <property type="term" value="P:DNA integration"/>
    <property type="evidence" value="ECO:0007669"/>
    <property type="project" value="InterPro"/>
</dbReference>
<dbReference type="AlphaFoldDB" id="A0AAW2GNN6"/>
<dbReference type="InterPro" id="IPR000477">
    <property type="entry name" value="RT_dom"/>
</dbReference>
<proteinExistence type="predicted"/>
<dbReference type="Gene3D" id="1.10.340.70">
    <property type="match status" value="1"/>
</dbReference>
<dbReference type="GO" id="GO:0003676">
    <property type="term" value="F:nucleic acid binding"/>
    <property type="evidence" value="ECO:0007669"/>
    <property type="project" value="InterPro"/>
</dbReference>
<dbReference type="PROSITE" id="PS50878">
    <property type="entry name" value="RT_POL"/>
    <property type="match status" value="1"/>
</dbReference>
<dbReference type="Pfam" id="PF17919">
    <property type="entry name" value="RT_RNaseH_2"/>
    <property type="match status" value="1"/>
</dbReference>
<evidence type="ECO:0000256" key="1">
    <source>
        <dbReference type="ARBA" id="ARBA00012493"/>
    </source>
</evidence>
<evidence type="ECO:0000259" key="4">
    <source>
        <dbReference type="PROSITE" id="PS50878"/>
    </source>
</evidence>
<dbReference type="Gene3D" id="3.30.70.270">
    <property type="match status" value="2"/>
</dbReference>
<keyword evidence="7" id="KW-1185">Reference proteome</keyword>
<feature type="domain" description="Integrase catalytic" evidence="5">
    <location>
        <begin position="477"/>
        <end position="636"/>
    </location>
</feature>
<dbReference type="FunFam" id="1.10.340.70:FF:000001">
    <property type="entry name" value="Retrovirus-related Pol polyprotein from transposon gypsy-like Protein"/>
    <property type="match status" value="1"/>
</dbReference>
<dbReference type="Pfam" id="PF00078">
    <property type="entry name" value="RVT_1"/>
    <property type="match status" value="1"/>
</dbReference>
<organism evidence="6 7">
    <name type="scientific">Cardiocondyla obscurior</name>
    <dbReference type="NCBI Taxonomy" id="286306"/>
    <lineage>
        <taxon>Eukaryota</taxon>
        <taxon>Metazoa</taxon>
        <taxon>Ecdysozoa</taxon>
        <taxon>Arthropoda</taxon>
        <taxon>Hexapoda</taxon>
        <taxon>Insecta</taxon>
        <taxon>Pterygota</taxon>
        <taxon>Neoptera</taxon>
        <taxon>Endopterygota</taxon>
        <taxon>Hymenoptera</taxon>
        <taxon>Apocrita</taxon>
        <taxon>Aculeata</taxon>
        <taxon>Formicoidea</taxon>
        <taxon>Formicidae</taxon>
        <taxon>Myrmicinae</taxon>
        <taxon>Cardiocondyla</taxon>
    </lineage>
</organism>
<dbReference type="GO" id="GO:0003964">
    <property type="term" value="F:RNA-directed DNA polymerase activity"/>
    <property type="evidence" value="ECO:0007669"/>
    <property type="project" value="UniProtKB-EC"/>
</dbReference>
<dbReference type="Pfam" id="PF00665">
    <property type="entry name" value="rve"/>
    <property type="match status" value="1"/>
</dbReference>
<dbReference type="Proteomes" id="UP001430953">
    <property type="component" value="Unassembled WGS sequence"/>
</dbReference>
<evidence type="ECO:0000313" key="6">
    <source>
        <dbReference type="EMBL" id="KAL0128565.1"/>
    </source>
</evidence>
<evidence type="ECO:0000256" key="2">
    <source>
        <dbReference type="ARBA" id="ARBA00023268"/>
    </source>
</evidence>
<protein>
    <recommendedName>
        <fullName evidence="1">RNA-directed DNA polymerase</fullName>
        <ecNumber evidence="1">2.7.7.49</ecNumber>
    </recommendedName>
</protein>
<evidence type="ECO:0000256" key="3">
    <source>
        <dbReference type="SAM" id="MobiDB-lite"/>
    </source>
</evidence>